<feature type="transmembrane region" description="Helical" evidence="8">
    <location>
        <begin position="316"/>
        <end position="335"/>
    </location>
</feature>
<dbReference type="GO" id="GO:0005886">
    <property type="term" value="C:plasma membrane"/>
    <property type="evidence" value="ECO:0007669"/>
    <property type="project" value="UniProtKB-SubCell"/>
</dbReference>
<evidence type="ECO:0000256" key="2">
    <source>
        <dbReference type="ARBA" id="ARBA00022475"/>
    </source>
</evidence>
<evidence type="ECO:0000256" key="6">
    <source>
        <dbReference type="ARBA" id="ARBA00022989"/>
    </source>
</evidence>
<dbReference type="PANTHER" id="PTHR33908:SF3">
    <property type="entry name" value="UNDECAPRENYL PHOSPHATE-ALPHA-4-AMINO-4-DEOXY-L-ARABINOSE ARABINOSYL TRANSFERASE"/>
    <property type="match status" value="1"/>
</dbReference>
<accession>A0A5E6M8M2</accession>
<dbReference type="InterPro" id="IPR038731">
    <property type="entry name" value="RgtA/B/C-like"/>
</dbReference>
<feature type="transmembrane region" description="Helical" evidence="8">
    <location>
        <begin position="377"/>
        <end position="403"/>
    </location>
</feature>
<comment type="subcellular location">
    <subcellularLocation>
        <location evidence="1">Cell membrane</location>
        <topology evidence="1">Multi-pass membrane protein</topology>
    </subcellularLocation>
</comment>
<feature type="domain" description="Glycosyltransferase RgtA/B/C/D-like" evidence="9">
    <location>
        <begin position="64"/>
        <end position="220"/>
    </location>
</feature>
<feature type="transmembrane region" description="Helical" evidence="8">
    <location>
        <begin position="259"/>
        <end position="281"/>
    </location>
</feature>
<dbReference type="InterPro" id="IPR050297">
    <property type="entry name" value="LipidA_mod_glycosyltrf_83"/>
</dbReference>
<evidence type="ECO:0000256" key="5">
    <source>
        <dbReference type="ARBA" id="ARBA00022692"/>
    </source>
</evidence>
<dbReference type="Proteomes" id="UP000334923">
    <property type="component" value="Unassembled WGS sequence"/>
</dbReference>
<feature type="transmembrane region" description="Helical" evidence="8">
    <location>
        <begin position="293"/>
        <end position="310"/>
    </location>
</feature>
<evidence type="ECO:0000259" key="9">
    <source>
        <dbReference type="Pfam" id="PF13231"/>
    </source>
</evidence>
<dbReference type="Pfam" id="PF13231">
    <property type="entry name" value="PMT_2"/>
    <property type="match status" value="1"/>
</dbReference>
<keyword evidence="5 8" id="KW-0812">Transmembrane</keyword>
<feature type="transmembrane region" description="Helical" evidence="8">
    <location>
        <begin position="165"/>
        <end position="193"/>
    </location>
</feature>
<evidence type="ECO:0000256" key="3">
    <source>
        <dbReference type="ARBA" id="ARBA00022676"/>
    </source>
</evidence>
<keyword evidence="6 8" id="KW-1133">Transmembrane helix</keyword>
<proteinExistence type="predicted"/>
<evidence type="ECO:0000313" key="11">
    <source>
        <dbReference type="Proteomes" id="UP000334923"/>
    </source>
</evidence>
<dbReference type="GO" id="GO:0010041">
    <property type="term" value="P:response to iron(III) ion"/>
    <property type="evidence" value="ECO:0007669"/>
    <property type="project" value="TreeGrafter"/>
</dbReference>
<keyword evidence="7 8" id="KW-0472">Membrane</keyword>
<sequence length="575" mass="63393">MEPAAGSRLLVFALPLLSLLLSFSGSAALPLIDRDEPRFAEATREMGARGEWSVPFFNGAYRLDKPPLIYWLMGLCFRIFGENEIGARMPSILLTALLCLFLFLMGRSLFSLRAGIVAALSGATSLQFLIHGRLAVADMPMVVSIVLAQWAILRLLEGARPAWSWILWLALALGFLAKGPVAWAVPLVSLLLWRFLLWRSPVPWRRLHALRGSAIAVGIIALWGIPALLSTHGAFWTEGMGEHVLRRGVEAFDGRPHFWGYYLVSSLLSLFPWSAFLGWILVSLRLNYSSRSAFLLSWFFAPFLLFTPYATQLPHYLLPGFPAFFLLLGQAAATARPRRVSLAIFWTLWSVGFLAGSFALLATLVRPWEPPYRALRPALGALGGILLSLCLTALVAKATLFSASAASPRARPSPFFLPIGLGLSVLALASSFQVLGTSVRMVEPALLLRSLWKDLPRETVFVASGYTEPSLVFYSGRRWSMESGEKSPGSFSGTTAPFFCVRLERERTLRDALQWLLSGRMPVQVLPTPSLSSARSNDVGIKTARIEGFDSARFSWVDLEVRVGPQPMESPAKLP</sequence>
<protein>
    <submittedName>
        <fullName evidence="10">4-amino-4-deoxy-L-arabinose transferase</fullName>
        <ecNumber evidence="10">2.4.2.43</ecNumber>
    </submittedName>
</protein>
<feature type="transmembrane region" description="Helical" evidence="8">
    <location>
        <begin position="92"/>
        <end position="110"/>
    </location>
</feature>
<name>A0A5E6M8M2_9BACT</name>
<keyword evidence="2" id="KW-1003">Cell membrane</keyword>
<evidence type="ECO:0000256" key="7">
    <source>
        <dbReference type="ARBA" id="ARBA00023136"/>
    </source>
</evidence>
<feature type="transmembrane region" description="Helical" evidence="8">
    <location>
        <begin position="342"/>
        <end position="365"/>
    </location>
</feature>
<dbReference type="PANTHER" id="PTHR33908">
    <property type="entry name" value="MANNOSYLTRANSFERASE YKCB-RELATED"/>
    <property type="match status" value="1"/>
</dbReference>
<keyword evidence="3 10" id="KW-0328">Glycosyltransferase</keyword>
<dbReference type="GO" id="GO:0103015">
    <property type="term" value="F:4-amino-4-deoxy-L-arabinose transferase activity"/>
    <property type="evidence" value="ECO:0007669"/>
    <property type="project" value="UniProtKB-EC"/>
</dbReference>
<dbReference type="GO" id="GO:0009103">
    <property type="term" value="P:lipopolysaccharide biosynthetic process"/>
    <property type="evidence" value="ECO:0007669"/>
    <property type="project" value="UniProtKB-ARBA"/>
</dbReference>
<reference evidence="10 11" key="1">
    <citation type="submission" date="2019-09" db="EMBL/GenBank/DDBJ databases">
        <authorList>
            <person name="Cremers G."/>
        </authorList>
    </citation>
    <scope>NUCLEOTIDE SEQUENCE [LARGE SCALE GENOMIC DNA]</scope>
    <source>
        <strain evidence="10">4A</strain>
    </source>
</reference>
<keyword evidence="4 10" id="KW-0808">Transferase</keyword>
<keyword evidence="11" id="KW-1185">Reference proteome</keyword>
<dbReference type="EMBL" id="CABFVA020000024">
    <property type="protein sequence ID" value="VVM05526.1"/>
    <property type="molecule type" value="Genomic_DNA"/>
</dbReference>
<organism evidence="10 11">
    <name type="scientific">Methylacidimicrobium tartarophylax</name>
    <dbReference type="NCBI Taxonomy" id="1041768"/>
    <lineage>
        <taxon>Bacteria</taxon>
        <taxon>Pseudomonadati</taxon>
        <taxon>Verrucomicrobiota</taxon>
        <taxon>Methylacidimicrobium</taxon>
    </lineage>
</organism>
<dbReference type="AlphaFoldDB" id="A0A5E6M8M2"/>
<gene>
    <name evidence="10" type="primary">arnT</name>
    <name evidence="10" type="synonym">pmrK</name>
    <name evidence="10" type="ORF">MAMT_00663</name>
</gene>
<evidence type="ECO:0000256" key="1">
    <source>
        <dbReference type="ARBA" id="ARBA00004651"/>
    </source>
</evidence>
<evidence type="ECO:0000256" key="4">
    <source>
        <dbReference type="ARBA" id="ARBA00022679"/>
    </source>
</evidence>
<feature type="transmembrane region" description="Helical" evidence="8">
    <location>
        <begin position="415"/>
        <end position="435"/>
    </location>
</feature>
<evidence type="ECO:0000256" key="8">
    <source>
        <dbReference type="SAM" id="Phobius"/>
    </source>
</evidence>
<dbReference type="EC" id="2.4.2.43" evidence="10"/>
<evidence type="ECO:0000313" key="10">
    <source>
        <dbReference type="EMBL" id="VVM05526.1"/>
    </source>
</evidence>
<feature type="transmembrane region" description="Helical" evidence="8">
    <location>
        <begin position="214"/>
        <end position="236"/>
    </location>
</feature>